<proteinExistence type="inferred from homology"/>
<dbReference type="InterPro" id="IPR058624">
    <property type="entry name" value="MdtA-like_HH"/>
</dbReference>
<dbReference type="SUPFAM" id="SSF111369">
    <property type="entry name" value="HlyD-like secretion proteins"/>
    <property type="match status" value="1"/>
</dbReference>
<feature type="domain" description="Multidrug resistance protein MdtA-like C-terminal permuted SH3" evidence="7">
    <location>
        <begin position="302"/>
        <end position="361"/>
    </location>
</feature>
<feature type="chain" id="PRO_5028797261" evidence="3">
    <location>
        <begin position="25"/>
        <end position="389"/>
    </location>
</feature>
<dbReference type="EMBL" id="WIOL01000001">
    <property type="protein sequence ID" value="MQT16414.1"/>
    <property type="molecule type" value="Genomic_DNA"/>
</dbReference>
<dbReference type="PANTHER" id="PTHR30158:SF3">
    <property type="entry name" value="MULTIDRUG EFFLUX PUMP SUBUNIT ACRA-RELATED"/>
    <property type="match status" value="1"/>
</dbReference>
<dbReference type="RefSeq" id="WP_152576813.1">
    <property type="nucleotide sequence ID" value="NZ_JAATJI010000001.1"/>
</dbReference>
<feature type="domain" description="Multidrug resistance protein MdtA-like alpha-helical hairpin" evidence="4">
    <location>
        <begin position="104"/>
        <end position="173"/>
    </location>
</feature>
<keyword evidence="3" id="KW-0732">Signal</keyword>
<dbReference type="Gene3D" id="2.40.50.100">
    <property type="match status" value="1"/>
</dbReference>
<reference evidence="8 9" key="1">
    <citation type="submission" date="2019-09" db="EMBL/GenBank/DDBJ databases">
        <title>Polymorphobacter sp. isolated from a lake in China.</title>
        <authorList>
            <person name="Liu Z."/>
        </authorList>
    </citation>
    <scope>NUCLEOTIDE SEQUENCE [LARGE SCALE GENOMIC DNA]</scope>
    <source>
        <strain evidence="8 9">D40P</strain>
    </source>
</reference>
<name>A0A7C9GW36_9SPHN</name>
<feature type="signal peptide" evidence="3">
    <location>
        <begin position="1"/>
        <end position="24"/>
    </location>
</feature>
<dbReference type="InterPro" id="IPR006143">
    <property type="entry name" value="RND_pump_MFP"/>
</dbReference>
<dbReference type="InterPro" id="IPR058626">
    <property type="entry name" value="MdtA-like_b-barrel"/>
</dbReference>
<evidence type="ECO:0000259" key="7">
    <source>
        <dbReference type="Pfam" id="PF25967"/>
    </source>
</evidence>
<dbReference type="OrthoDB" id="9816569at2"/>
<feature type="domain" description="Multidrug resistance protein MdtA-like barrel-sandwich hybrid" evidence="5">
    <location>
        <begin position="65"/>
        <end position="206"/>
    </location>
</feature>
<dbReference type="InterPro" id="IPR058627">
    <property type="entry name" value="MdtA-like_C"/>
</dbReference>
<protein>
    <submittedName>
        <fullName evidence="8">Efflux RND transporter periplasmic adaptor subunit</fullName>
    </submittedName>
</protein>
<dbReference type="Pfam" id="PF25944">
    <property type="entry name" value="Beta-barrel_RND"/>
    <property type="match status" value="1"/>
</dbReference>
<evidence type="ECO:0000256" key="3">
    <source>
        <dbReference type="SAM" id="SignalP"/>
    </source>
</evidence>
<dbReference type="InterPro" id="IPR058625">
    <property type="entry name" value="MdtA-like_BSH"/>
</dbReference>
<evidence type="ECO:0000256" key="1">
    <source>
        <dbReference type="ARBA" id="ARBA00004196"/>
    </source>
</evidence>
<dbReference type="Pfam" id="PF25967">
    <property type="entry name" value="RND-MFP_C"/>
    <property type="match status" value="1"/>
</dbReference>
<dbReference type="Gene3D" id="1.10.287.470">
    <property type="entry name" value="Helix hairpin bin"/>
    <property type="match status" value="1"/>
</dbReference>
<dbReference type="PROSITE" id="PS51257">
    <property type="entry name" value="PROKAR_LIPOPROTEIN"/>
    <property type="match status" value="1"/>
</dbReference>
<dbReference type="Gene3D" id="2.40.30.170">
    <property type="match status" value="1"/>
</dbReference>
<evidence type="ECO:0000259" key="5">
    <source>
        <dbReference type="Pfam" id="PF25917"/>
    </source>
</evidence>
<organism evidence="8 9">
    <name type="scientific">Sandarakinorhabdus fusca</name>
    <dbReference type="NCBI Taxonomy" id="1439888"/>
    <lineage>
        <taxon>Bacteria</taxon>
        <taxon>Pseudomonadati</taxon>
        <taxon>Pseudomonadota</taxon>
        <taxon>Alphaproteobacteria</taxon>
        <taxon>Sphingomonadales</taxon>
        <taxon>Sphingosinicellaceae</taxon>
        <taxon>Sandarakinorhabdus</taxon>
    </lineage>
</organism>
<dbReference type="GO" id="GO:0022857">
    <property type="term" value="F:transmembrane transporter activity"/>
    <property type="evidence" value="ECO:0007669"/>
    <property type="project" value="InterPro"/>
</dbReference>
<evidence type="ECO:0000313" key="8">
    <source>
        <dbReference type="EMBL" id="MQT16414.1"/>
    </source>
</evidence>
<dbReference type="Proteomes" id="UP000481327">
    <property type="component" value="Unassembled WGS sequence"/>
</dbReference>
<keyword evidence="9" id="KW-1185">Reference proteome</keyword>
<dbReference type="AlphaFoldDB" id="A0A7C9GW36"/>
<evidence type="ECO:0000256" key="2">
    <source>
        <dbReference type="ARBA" id="ARBA00009477"/>
    </source>
</evidence>
<evidence type="ECO:0000313" key="9">
    <source>
        <dbReference type="Proteomes" id="UP000481327"/>
    </source>
</evidence>
<sequence>MSPRRPAIALLSFAAALAVSGCGADTSSKQRGPKGPPQVGYVTVARSSVPLVTELAGRVTAFEMSEVRPQVAGIVRERLFTEGAVVRKGQTLYRIDPRLYAATVDQARANLASAQATAEAARISAGRLRPLAKIEAVSAQDLTNAEATSRQADAAVAQNRAALETARINLEFTTVPAPITGRIGRSLFTVGALVTTSQADPLAVIQRLDPIFVDMQQSSADLLALRRSLASGGIAPTVAKVRLILEDGSDYGMTGTVQFAEVMVNASTGTVTLRAKFPNPRGVLLPGMFVRARFAQGVDRGAILVPQAAVSRDPKGQASVFIVGPDNKAIDRTVTAARAQGPDWVVTAGLQPGDRVIVQGTANVKPGAVVRPVAADTPQKIVVPAKKPS</sequence>
<dbReference type="Pfam" id="PF25917">
    <property type="entry name" value="BSH_RND"/>
    <property type="match status" value="1"/>
</dbReference>
<evidence type="ECO:0000259" key="4">
    <source>
        <dbReference type="Pfam" id="PF25876"/>
    </source>
</evidence>
<dbReference type="Gene3D" id="2.40.420.20">
    <property type="match status" value="1"/>
</dbReference>
<dbReference type="Pfam" id="PF25876">
    <property type="entry name" value="HH_MFP_RND"/>
    <property type="match status" value="1"/>
</dbReference>
<dbReference type="GO" id="GO:0046677">
    <property type="term" value="P:response to antibiotic"/>
    <property type="evidence" value="ECO:0007669"/>
    <property type="project" value="TreeGrafter"/>
</dbReference>
<evidence type="ECO:0000259" key="6">
    <source>
        <dbReference type="Pfam" id="PF25944"/>
    </source>
</evidence>
<dbReference type="FunFam" id="2.40.420.20:FF:000001">
    <property type="entry name" value="Efflux RND transporter periplasmic adaptor subunit"/>
    <property type="match status" value="1"/>
</dbReference>
<gene>
    <name evidence="8" type="ORF">F3168_03970</name>
</gene>
<dbReference type="PANTHER" id="PTHR30158">
    <property type="entry name" value="ACRA/E-RELATED COMPONENT OF DRUG EFFLUX TRANSPORTER"/>
    <property type="match status" value="1"/>
</dbReference>
<accession>A0A7C9GW36</accession>
<comment type="caution">
    <text evidence="8">The sequence shown here is derived from an EMBL/GenBank/DDBJ whole genome shotgun (WGS) entry which is preliminary data.</text>
</comment>
<feature type="domain" description="Multidrug resistance protein MdtA-like beta-barrel" evidence="6">
    <location>
        <begin position="210"/>
        <end position="296"/>
    </location>
</feature>
<dbReference type="NCBIfam" id="TIGR01730">
    <property type="entry name" value="RND_mfp"/>
    <property type="match status" value="1"/>
</dbReference>
<dbReference type="GO" id="GO:0005886">
    <property type="term" value="C:plasma membrane"/>
    <property type="evidence" value="ECO:0007669"/>
    <property type="project" value="UniProtKB-SubCell"/>
</dbReference>
<comment type="subcellular location">
    <subcellularLocation>
        <location evidence="1">Cell envelope</location>
    </subcellularLocation>
</comment>
<comment type="similarity">
    <text evidence="2">Belongs to the membrane fusion protein (MFP) (TC 8.A.1) family.</text>
</comment>